<reference evidence="2" key="1">
    <citation type="submission" date="2016-06" db="EMBL/GenBank/DDBJ databases">
        <authorList>
            <person name="Nascimento L."/>
            <person name="Pereira R.V."/>
            <person name="Martins L.F."/>
            <person name="Quaggio R.B."/>
            <person name="Silva A.M."/>
            <person name="Setubal J.C."/>
        </authorList>
    </citation>
    <scope>NUCLEOTIDE SEQUENCE [LARGE SCALE GENOMIC DNA]</scope>
</reference>
<name>A0A1Y3PAF5_9BACI</name>
<accession>A0A1Y3PAF5</accession>
<protein>
    <submittedName>
        <fullName evidence="1">DUF4912 domain-containing protein</fullName>
    </submittedName>
</protein>
<evidence type="ECO:0000313" key="2">
    <source>
        <dbReference type="Proteomes" id="UP000196475"/>
    </source>
</evidence>
<dbReference type="EMBL" id="LZRT01000134">
    <property type="protein sequence ID" value="OUM84321.1"/>
    <property type="molecule type" value="Genomic_DNA"/>
</dbReference>
<gene>
    <name evidence="1" type="ORF">BAA01_04595</name>
</gene>
<dbReference type="AlphaFoldDB" id="A0A1Y3PAF5"/>
<organism evidence="1 2">
    <name type="scientific">Bacillus thermozeamaize</name>
    <dbReference type="NCBI Taxonomy" id="230954"/>
    <lineage>
        <taxon>Bacteria</taxon>
        <taxon>Bacillati</taxon>
        <taxon>Bacillota</taxon>
        <taxon>Bacilli</taxon>
        <taxon>Bacillales</taxon>
        <taxon>Bacillaceae</taxon>
        <taxon>Bacillus</taxon>
    </lineage>
</organism>
<sequence length="123" mass="14424">MKVKPADKKMSVDDPAIRMLFRHPNSLVATWHIHQDWKKRIEEMFNIPWSDLPFALRLYDITEREVKEDGLDSYVDYGINHESGEWILFGIERGRVYCVDLGVRMLGGRFYPISRSNPVEVPS</sequence>
<dbReference type="Proteomes" id="UP000196475">
    <property type="component" value="Unassembled WGS sequence"/>
</dbReference>
<comment type="caution">
    <text evidence="1">The sequence shown here is derived from an EMBL/GenBank/DDBJ whole genome shotgun (WGS) entry which is preliminary data.</text>
</comment>
<dbReference type="InterPro" id="IPR032585">
    <property type="entry name" value="DUF4912"/>
</dbReference>
<proteinExistence type="predicted"/>
<evidence type="ECO:0000313" key="1">
    <source>
        <dbReference type="EMBL" id="OUM84321.1"/>
    </source>
</evidence>
<dbReference type="Pfam" id="PF16258">
    <property type="entry name" value="DUF4912"/>
    <property type="match status" value="1"/>
</dbReference>